<name>A0A8H3C3F0_9AGAM</name>
<proteinExistence type="predicted"/>
<comment type="caution">
    <text evidence="2">The sequence shown here is derived from an EMBL/GenBank/DDBJ whole genome shotgun (WGS) entry which is preliminary data.</text>
</comment>
<evidence type="ECO:0000259" key="1">
    <source>
        <dbReference type="PROSITE" id="PS50011"/>
    </source>
</evidence>
<organism evidence="2 3">
    <name type="scientific">Rhizoctonia solani</name>
    <dbReference type="NCBI Taxonomy" id="456999"/>
    <lineage>
        <taxon>Eukaryota</taxon>
        <taxon>Fungi</taxon>
        <taxon>Dikarya</taxon>
        <taxon>Basidiomycota</taxon>
        <taxon>Agaricomycotina</taxon>
        <taxon>Agaricomycetes</taxon>
        <taxon>Cantharellales</taxon>
        <taxon>Ceratobasidiaceae</taxon>
        <taxon>Rhizoctonia</taxon>
    </lineage>
</organism>
<dbReference type="EMBL" id="CAJMWV010002808">
    <property type="protein sequence ID" value="CAE6470436.1"/>
    <property type="molecule type" value="Genomic_DNA"/>
</dbReference>
<dbReference type="AlphaFoldDB" id="A0A8H3C3F0"/>
<sequence>MSNSSNHRFHLNCFIQGDPTTDIFHVRVSPTWKTQDLIQEIYRVYNSELGFGRELVLKKTRISLYQVDVAPHELAKIETLPENHLMQRIDQLKDYWPDPEKISHRRIQVLISVEGQDSMAKGFRAAPSMSTAAYHPRFKQQQENSNIPIYNGRPYERTSIPIQLFHPAFDFFTTELEKSDELIEDKCAIVEKLMFGSQALYNTETDRWSAIKGLLIGAVGHPIFKDSISRCQSGGVVTFTEPNSARKAYGAVVELNNEIGTGHSDPWVQSAQSYARYWSQLEMTELRRATRCPTFIISIAGPWMCVSGAVYLDRVVIQPLTDYVWLGNHPQQNRHLVRVTRLFMAISRAVSFLKEYYTPLIKPNAHLSVERYRDSPCITSLAGAINFTYIHRLGDPGIIRPIFEAITEDGRPIVVKFAQVYNLEAHKLLASQSLAPQLLSLDIEPAGGGLIMVVMELIGTSLDNYLDPTGPGLEPSARAQICEDVETALDLLHANNLVFGDLRPPNVLVVQGNNGSLRGRLVDFEWCGVEGEARYPAGMNQSKEIGWAPGAVKGSRLFKEHDRHMLDKLFSTSSVEDAET</sequence>
<gene>
    <name evidence="2" type="ORF">RDB_LOCUS85856</name>
</gene>
<reference evidence="2" key="1">
    <citation type="submission" date="2021-01" db="EMBL/GenBank/DDBJ databases">
        <authorList>
            <person name="Kaushik A."/>
        </authorList>
    </citation>
    <scope>NUCLEOTIDE SEQUENCE</scope>
    <source>
        <strain evidence="2">AG3-1AP</strain>
    </source>
</reference>
<dbReference type="InterPro" id="IPR000719">
    <property type="entry name" value="Prot_kinase_dom"/>
</dbReference>
<dbReference type="Gene3D" id="1.10.510.10">
    <property type="entry name" value="Transferase(Phosphotransferase) domain 1"/>
    <property type="match status" value="1"/>
</dbReference>
<dbReference type="InterPro" id="IPR011009">
    <property type="entry name" value="Kinase-like_dom_sf"/>
</dbReference>
<feature type="domain" description="Protein kinase" evidence="1">
    <location>
        <begin position="387"/>
        <end position="580"/>
    </location>
</feature>
<dbReference type="Proteomes" id="UP000663831">
    <property type="component" value="Unassembled WGS sequence"/>
</dbReference>
<protein>
    <recommendedName>
        <fullName evidence="1">Protein kinase domain-containing protein</fullName>
    </recommendedName>
</protein>
<dbReference type="GO" id="GO:0004672">
    <property type="term" value="F:protein kinase activity"/>
    <property type="evidence" value="ECO:0007669"/>
    <property type="project" value="InterPro"/>
</dbReference>
<dbReference type="SUPFAM" id="SSF56112">
    <property type="entry name" value="Protein kinase-like (PK-like)"/>
    <property type="match status" value="1"/>
</dbReference>
<dbReference type="GO" id="GO:0005524">
    <property type="term" value="F:ATP binding"/>
    <property type="evidence" value="ECO:0007669"/>
    <property type="project" value="InterPro"/>
</dbReference>
<accession>A0A8H3C3F0</accession>
<dbReference type="PROSITE" id="PS50011">
    <property type="entry name" value="PROTEIN_KINASE_DOM"/>
    <property type="match status" value="1"/>
</dbReference>
<evidence type="ECO:0000313" key="3">
    <source>
        <dbReference type="Proteomes" id="UP000663831"/>
    </source>
</evidence>
<evidence type="ECO:0000313" key="2">
    <source>
        <dbReference type="EMBL" id="CAE6470436.1"/>
    </source>
</evidence>